<evidence type="ECO:0000313" key="1">
    <source>
        <dbReference type="EMBL" id="KAG8636392.1"/>
    </source>
</evidence>
<evidence type="ECO:0000313" key="2">
    <source>
        <dbReference type="Proteomes" id="UP000091857"/>
    </source>
</evidence>
<reference evidence="2" key="1">
    <citation type="journal article" date="2016" name="Nat. Biotechnol.">
        <title>Sequencing wild and cultivated cassava and related species reveals extensive interspecific hybridization and genetic diversity.</title>
        <authorList>
            <person name="Bredeson J.V."/>
            <person name="Lyons J.B."/>
            <person name="Prochnik S.E."/>
            <person name="Wu G.A."/>
            <person name="Ha C.M."/>
            <person name="Edsinger-Gonzales E."/>
            <person name="Grimwood J."/>
            <person name="Schmutz J."/>
            <person name="Rabbi I.Y."/>
            <person name="Egesi C."/>
            <person name="Nauluvula P."/>
            <person name="Lebot V."/>
            <person name="Ndunguru J."/>
            <person name="Mkamilo G."/>
            <person name="Bart R.S."/>
            <person name="Setter T.L."/>
            <person name="Gleadow R.M."/>
            <person name="Kulakow P."/>
            <person name="Ferguson M.E."/>
            <person name="Rounsley S."/>
            <person name="Rokhsar D.S."/>
        </authorList>
    </citation>
    <scope>NUCLEOTIDE SEQUENCE [LARGE SCALE GENOMIC DNA]</scope>
    <source>
        <strain evidence="2">cv. AM560-2</strain>
    </source>
</reference>
<gene>
    <name evidence="1" type="ORF">MANES_16G128450v8</name>
</gene>
<dbReference type="Proteomes" id="UP000091857">
    <property type="component" value="Chromosome 16"/>
</dbReference>
<proteinExistence type="predicted"/>
<sequence length="59" mass="6686">MQQGKRKRREPKRKRGRQGNRRVEGRTIGGPKFPSFIGRELHVGPTLRVTFPATGKGLC</sequence>
<dbReference type="EMBL" id="CM004402">
    <property type="protein sequence ID" value="KAG8636392.1"/>
    <property type="molecule type" value="Genomic_DNA"/>
</dbReference>
<organism evidence="1 2">
    <name type="scientific">Manihot esculenta</name>
    <name type="common">Cassava</name>
    <name type="synonym">Jatropha manihot</name>
    <dbReference type="NCBI Taxonomy" id="3983"/>
    <lineage>
        <taxon>Eukaryota</taxon>
        <taxon>Viridiplantae</taxon>
        <taxon>Streptophyta</taxon>
        <taxon>Embryophyta</taxon>
        <taxon>Tracheophyta</taxon>
        <taxon>Spermatophyta</taxon>
        <taxon>Magnoliopsida</taxon>
        <taxon>eudicotyledons</taxon>
        <taxon>Gunneridae</taxon>
        <taxon>Pentapetalae</taxon>
        <taxon>rosids</taxon>
        <taxon>fabids</taxon>
        <taxon>Malpighiales</taxon>
        <taxon>Euphorbiaceae</taxon>
        <taxon>Crotonoideae</taxon>
        <taxon>Manihoteae</taxon>
        <taxon>Manihot</taxon>
    </lineage>
</organism>
<accession>A0ACB7G863</accession>
<name>A0ACB7G863_MANES</name>
<keyword evidence="2" id="KW-1185">Reference proteome</keyword>
<protein>
    <submittedName>
        <fullName evidence="1">Uncharacterized protein</fullName>
    </submittedName>
</protein>
<comment type="caution">
    <text evidence="1">The sequence shown here is derived from an EMBL/GenBank/DDBJ whole genome shotgun (WGS) entry which is preliminary data.</text>
</comment>